<comment type="caution">
    <text evidence="1">The sequence shown here is derived from an EMBL/GenBank/DDBJ whole genome shotgun (WGS) entry which is preliminary data.</text>
</comment>
<gene>
    <name evidence="1" type="ORF">RFI_33994</name>
</gene>
<reference evidence="1 2" key="1">
    <citation type="journal article" date="2013" name="Curr. Biol.">
        <title>The Genome of the Foraminiferan Reticulomyxa filosa.</title>
        <authorList>
            <person name="Glockner G."/>
            <person name="Hulsmann N."/>
            <person name="Schleicher M."/>
            <person name="Noegel A.A."/>
            <person name="Eichinger L."/>
            <person name="Gallinger C."/>
            <person name="Pawlowski J."/>
            <person name="Sierra R."/>
            <person name="Euteneuer U."/>
            <person name="Pillet L."/>
            <person name="Moustafa A."/>
            <person name="Platzer M."/>
            <person name="Groth M."/>
            <person name="Szafranski K."/>
            <person name="Schliwa M."/>
        </authorList>
    </citation>
    <scope>NUCLEOTIDE SEQUENCE [LARGE SCALE GENOMIC DNA]</scope>
</reference>
<sequence length="136" mass="15940">MLKKLFGVNMEFVNVQHSSLSYKQKPQMGNDFASDYLLFTNIDDNKNRLDFESIRKYLQVVIESSKKYDVGTSHTSMFFDTQSDHSNSMNTFWKPLADRCGMSVILQDTFLYAIGIKKNVQDFERRMLSILKDCFY</sequence>
<organism evidence="1 2">
    <name type="scientific">Reticulomyxa filosa</name>
    <dbReference type="NCBI Taxonomy" id="46433"/>
    <lineage>
        <taxon>Eukaryota</taxon>
        <taxon>Sar</taxon>
        <taxon>Rhizaria</taxon>
        <taxon>Retaria</taxon>
        <taxon>Foraminifera</taxon>
        <taxon>Monothalamids</taxon>
        <taxon>Reticulomyxidae</taxon>
        <taxon>Reticulomyxa</taxon>
    </lineage>
</organism>
<evidence type="ECO:0000313" key="2">
    <source>
        <dbReference type="Proteomes" id="UP000023152"/>
    </source>
</evidence>
<evidence type="ECO:0000313" key="1">
    <source>
        <dbReference type="EMBL" id="ETO03416.1"/>
    </source>
</evidence>
<proteinExistence type="predicted"/>
<keyword evidence="2" id="KW-1185">Reference proteome</keyword>
<name>X6LPY1_RETFI</name>
<dbReference type="Proteomes" id="UP000023152">
    <property type="component" value="Unassembled WGS sequence"/>
</dbReference>
<dbReference type="EMBL" id="ASPP01033367">
    <property type="protein sequence ID" value="ETO03416.1"/>
    <property type="molecule type" value="Genomic_DNA"/>
</dbReference>
<dbReference type="AlphaFoldDB" id="X6LPY1"/>
<protein>
    <submittedName>
        <fullName evidence="1">Uncharacterized protein</fullName>
    </submittedName>
</protein>
<accession>X6LPY1</accession>